<evidence type="ECO:0000256" key="1">
    <source>
        <dbReference type="ARBA" id="ARBA00023002"/>
    </source>
</evidence>
<sequence length="432" mass="47560">MTVIGAGPYGLSVAAHLRGLGVDYRIIGRPMESWKSKMPKGMLLKSAGFASNLSDPEQAFTLRQFCIEHGSPYEHLDLPIPLETFAAYGVAFQKSCVPDVEDEELVSLIPVPEGFDLRMKSGLSFRTHKVVIATGLTHFRHVPELFSQLPSDRLSHAADVHDLERFQGQRVAVIGSGASAIDIAVLLNEARVDVQLISRKRAIIYSGRWGGSFPVLSSLARPVSGIGPGWKHRLFADLPWLFRYFPESYRLEMAEKFPSPSGGAPMKDRAATVPLHMGCSPQAVRVSEHGVQLKLLSVDGDTQVVEADHIIAATGYKADVHRFPFLSSSIVEQLRLVGKTPTLSANFESSIPGLYFVGHVSTTTFGPVMRFVFGTDFTCRTISRHLARIRPRPLRASRRMTAGQHRATVDVFSPEKPVDVHLEPIRGSQSSR</sequence>
<dbReference type="PANTHER" id="PTHR43539:SF78">
    <property type="entry name" value="FLAVIN-CONTAINING MONOOXYGENASE"/>
    <property type="match status" value="1"/>
</dbReference>
<dbReference type="RefSeq" id="WP_379026921.1">
    <property type="nucleotide sequence ID" value="NZ_JBHUGY010000074.1"/>
</dbReference>
<keyword evidence="1" id="KW-0560">Oxidoreductase</keyword>
<proteinExistence type="predicted"/>
<dbReference type="Pfam" id="PF13738">
    <property type="entry name" value="Pyr_redox_3"/>
    <property type="match status" value="1"/>
</dbReference>
<protein>
    <submittedName>
        <fullName evidence="2">NAD(P)-binding domain-containing protein</fullName>
    </submittedName>
</protein>
<comment type="caution">
    <text evidence="2">The sequence shown here is derived from an EMBL/GenBank/DDBJ whole genome shotgun (WGS) entry which is preliminary data.</text>
</comment>
<dbReference type="SUPFAM" id="SSF51905">
    <property type="entry name" value="FAD/NAD(P)-binding domain"/>
    <property type="match status" value="1"/>
</dbReference>
<reference evidence="3" key="1">
    <citation type="journal article" date="2019" name="Int. J. Syst. Evol. Microbiol.">
        <title>The Global Catalogue of Microorganisms (GCM) 10K type strain sequencing project: providing services to taxonomists for standard genome sequencing and annotation.</title>
        <authorList>
            <consortium name="The Broad Institute Genomics Platform"/>
            <consortium name="The Broad Institute Genome Sequencing Center for Infectious Disease"/>
            <person name="Wu L."/>
            <person name="Ma J."/>
        </authorList>
    </citation>
    <scope>NUCLEOTIDE SEQUENCE [LARGE SCALE GENOMIC DNA]</scope>
    <source>
        <strain evidence="3">CGMCC 1.16226</strain>
    </source>
</reference>
<evidence type="ECO:0000313" key="3">
    <source>
        <dbReference type="Proteomes" id="UP001597349"/>
    </source>
</evidence>
<dbReference type="PRINTS" id="PR00368">
    <property type="entry name" value="FADPNR"/>
</dbReference>
<dbReference type="PANTHER" id="PTHR43539">
    <property type="entry name" value="FLAVIN-BINDING MONOOXYGENASE-LIKE PROTEIN (AFU_ORTHOLOGUE AFUA_4G09220)"/>
    <property type="match status" value="1"/>
</dbReference>
<gene>
    <name evidence="2" type="ORF">ACFSQT_36570</name>
</gene>
<organism evidence="2 3">
    <name type="scientific">Mesorhizobium calcicola</name>
    <dbReference type="NCBI Taxonomy" id="1300310"/>
    <lineage>
        <taxon>Bacteria</taxon>
        <taxon>Pseudomonadati</taxon>
        <taxon>Pseudomonadota</taxon>
        <taxon>Alphaproteobacteria</taxon>
        <taxon>Hyphomicrobiales</taxon>
        <taxon>Phyllobacteriaceae</taxon>
        <taxon>Mesorhizobium</taxon>
    </lineage>
</organism>
<dbReference type="InterPro" id="IPR036188">
    <property type="entry name" value="FAD/NAD-bd_sf"/>
</dbReference>
<dbReference type="EMBL" id="JBHUGY010000074">
    <property type="protein sequence ID" value="MFD2058407.1"/>
    <property type="molecule type" value="Genomic_DNA"/>
</dbReference>
<dbReference type="PRINTS" id="PR00469">
    <property type="entry name" value="PNDRDTASEII"/>
</dbReference>
<dbReference type="Proteomes" id="UP001597349">
    <property type="component" value="Unassembled WGS sequence"/>
</dbReference>
<dbReference type="InterPro" id="IPR050982">
    <property type="entry name" value="Auxin_biosynth/cation_transpt"/>
</dbReference>
<dbReference type="Gene3D" id="3.50.50.60">
    <property type="entry name" value="FAD/NAD(P)-binding domain"/>
    <property type="match status" value="1"/>
</dbReference>
<name>A0ABW4WS32_9HYPH</name>
<accession>A0ABW4WS32</accession>
<keyword evidence="3" id="KW-1185">Reference proteome</keyword>
<evidence type="ECO:0000313" key="2">
    <source>
        <dbReference type="EMBL" id="MFD2058407.1"/>
    </source>
</evidence>